<sequence>MAKAFYFVVAAVLLCPTTLFSAASSTPHASSSSYKKCIVLVERPPHADIMDDDARNSWYESFLPSNLTDSGKPRMVTTFHMVYHGFAAWLTEAELDVMSKKPGFRRWFESENIDPGWSKEHTTGRIGLTQVGRSIQHDCIICSQRWVGKWVNHQPVASCMAHT</sequence>
<name>A0A3B6KAJ7_WHEAT</name>
<dbReference type="EnsemblPlants" id="TraesCS5A02G058200.2">
    <property type="protein sequence ID" value="TraesCS5A02G058200.2"/>
    <property type="gene ID" value="TraesCS5A02G058200"/>
</dbReference>
<evidence type="ECO:0000259" key="2">
    <source>
        <dbReference type="Pfam" id="PF05922"/>
    </source>
</evidence>
<dbReference type="Gramene" id="TraesJAG5A03G02588910.2">
    <property type="protein sequence ID" value="TraesJAG5A03G02588910.2"/>
    <property type="gene ID" value="TraesJAG5A03G02588910"/>
</dbReference>
<dbReference type="Proteomes" id="UP000019116">
    <property type="component" value="Chromosome 5A"/>
</dbReference>
<feature type="chain" id="PRO_5043176502" description="Inhibitor I9 domain-containing protein" evidence="1">
    <location>
        <begin position="26"/>
        <end position="163"/>
    </location>
</feature>
<feature type="domain" description="Inhibitor I9" evidence="2">
    <location>
        <begin position="51"/>
        <end position="109"/>
    </location>
</feature>
<dbReference type="Gramene" id="TraesCS5A02G058200.2">
    <property type="protein sequence ID" value="TraesCS5A02G058200.2"/>
    <property type="gene ID" value="TraesCS5A02G058200"/>
</dbReference>
<organism evidence="3">
    <name type="scientific">Triticum aestivum</name>
    <name type="common">Wheat</name>
    <dbReference type="NCBI Taxonomy" id="4565"/>
    <lineage>
        <taxon>Eukaryota</taxon>
        <taxon>Viridiplantae</taxon>
        <taxon>Streptophyta</taxon>
        <taxon>Embryophyta</taxon>
        <taxon>Tracheophyta</taxon>
        <taxon>Spermatophyta</taxon>
        <taxon>Magnoliopsida</taxon>
        <taxon>Liliopsida</taxon>
        <taxon>Poales</taxon>
        <taxon>Poaceae</taxon>
        <taxon>BOP clade</taxon>
        <taxon>Pooideae</taxon>
        <taxon>Triticodae</taxon>
        <taxon>Triticeae</taxon>
        <taxon>Triticinae</taxon>
        <taxon>Triticum</taxon>
    </lineage>
</organism>
<dbReference type="Pfam" id="PF05922">
    <property type="entry name" value="Inhibitor_I9"/>
    <property type="match status" value="1"/>
</dbReference>
<keyword evidence="4" id="KW-1185">Reference proteome</keyword>
<dbReference type="InterPro" id="IPR037045">
    <property type="entry name" value="S8pro/Inhibitor_I9_sf"/>
</dbReference>
<dbReference type="SMR" id="A0A3B6KAJ7"/>
<dbReference type="InterPro" id="IPR010259">
    <property type="entry name" value="S8pro/Inhibitor_I9"/>
</dbReference>
<feature type="signal peptide" evidence="1">
    <location>
        <begin position="1"/>
        <end position="25"/>
    </location>
</feature>
<dbReference type="Gramene" id="TraesJAG5A03G02588910.1">
    <property type="protein sequence ID" value="TraesJAG5A03G02588910.1"/>
    <property type="gene ID" value="TraesJAG5A03G02588910"/>
</dbReference>
<evidence type="ECO:0000313" key="4">
    <source>
        <dbReference type="Proteomes" id="UP000019116"/>
    </source>
</evidence>
<dbReference type="OrthoDB" id="695927at2759"/>
<dbReference type="Gramene" id="TraesCS5A03G0148100.2">
    <property type="protein sequence ID" value="TraesCS5A03G0148100.2.CDS"/>
    <property type="gene ID" value="TraesCS5A03G0148100"/>
</dbReference>
<dbReference type="Gene3D" id="3.30.70.80">
    <property type="entry name" value="Peptidase S8 propeptide/proteinase inhibitor I9"/>
    <property type="match status" value="1"/>
</dbReference>
<accession>A0A3B6KAJ7</accession>
<reference evidence="3" key="1">
    <citation type="submission" date="2018-08" db="EMBL/GenBank/DDBJ databases">
        <authorList>
            <person name="Rossello M."/>
        </authorList>
    </citation>
    <scope>NUCLEOTIDE SEQUENCE [LARGE SCALE GENOMIC DNA]</scope>
    <source>
        <strain evidence="3">cv. Chinese Spring</strain>
    </source>
</reference>
<evidence type="ECO:0000256" key="1">
    <source>
        <dbReference type="SAM" id="SignalP"/>
    </source>
</evidence>
<dbReference type="Gramene" id="TraesNOR5A03G02607140.1">
    <property type="protein sequence ID" value="TraesNOR5A03G02607140.1"/>
    <property type="gene ID" value="TraesNOR5A03G02607140"/>
</dbReference>
<protein>
    <recommendedName>
        <fullName evidence="2">Inhibitor I9 domain-containing protein</fullName>
    </recommendedName>
</protein>
<gene>
    <name evidence="3" type="primary">LOC123102308</name>
</gene>
<proteinExistence type="predicted"/>
<reference evidence="3" key="2">
    <citation type="submission" date="2018-10" db="UniProtKB">
        <authorList>
            <consortium name="EnsemblPlants"/>
        </authorList>
    </citation>
    <scope>IDENTIFICATION</scope>
</reference>
<keyword evidence="1" id="KW-0732">Signal</keyword>
<dbReference type="RefSeq" id="XP_044379548.1">
    <property type="nucleotide sequence ID" value="XM_044523613.1"/>
</dbReference>
<dbReference type="GeneID" id="123102308"/>
<evidence type="ECO:0000313" key="3">
    <source>
        <dbReference type="EnsemblPlants" id="TraesCS5A02G058200.2"/>
    </source>
</evidence>
<dbReference type="AlphaFoldDB" id="A0A3B6KAJ7"/>
<dbReference type="STRING" id="4565.A0A3B6KAJ7"/>